<evidence type="ECO:0000313" key="2">
    <source>
        <dbReference type="Proteomes" id="UP000294071"/>
    </source>
</evidence>
<keyword evidence="2" id="KW-1185">Reference proteome</keyword>
<protein>
    <submittedName>
        <fullName evidence="1">Uncharacterized protein</fullName>
    </submittedName>
</protein>
<accession>A0A4Q2S4J4</accession>
<proteinExistence type="predicted"/>
<name>A0A4Q2S4J4_9ACTN</name>
<evidence type="ECO:0000313" key="1">
    <source>
        <dbReference type="EMBL" id="RYB95123.1"/>
    </source>
</evidence>
<gene>
    <name evidence="1" type="ORF">EUA93_12680</name>
</gene>
<dbReference type="OrthoDB" id="4860341at2"/>
<dbReference type="Gene3D" id="2.50.20.10">
    <property type="entry name" value="Lipoprotein localisation LolA/LolB/LppX"/>
    <property type="match status" value="1"/>
</dbReference>
<organism evidence="1 2">
    <name type="scientific">Nocardioides oleivorans</name>
    <dbReference type="NCBI Taxonomy" id="273676"/>
    <lineage>
        <taxon>Bacteria</taxon>
        <taxon>Bacillati</taxon>
        <taxon>Actinomycetota</taxon>
        <taxon>Actinomycetes</taxon>
        <taxon>Propionibacteriales</taxon>
        <taxon>Nocardioidaceae</taxon>
        <taxon>Nocardioides</taxon>
    </lineage>
</organism>
<comment type="caution">
    <text evidence="1">The sequence shown here is derived from an EMBL/GenBank/DDBJ whole genome shotgun (WGS) entry which is preliminary data.</text>
</comment>
<dbReference type="RefSeq" id="WP_129400466.1">
    <property type="nucleotide sequence ID" value="NZ_SDWT01000001.1"/>
</dbReference>
<reference evidence="1 2" key="1">
    <citation type="submission" date="2019-01" db="EMBL/GenBank/DDBJ databases">
        <title>Novel species of Nocardioides.</title>
        <authorList>
            <person name="Liu Q."/>
            <person name="Xin Y.-H."/>
        </authorList>
    </citation>
    <scope>NUCLEOTIDE SEQUENCE [LARGE SCALE GENOMIC DNA]</scope>
    <source>
        <strain evidence="1 2">CGMCC 4.6882</strain>
    </source>
</reference>
<dbReference type="Proteomes" id="UP000294071">
    <property type="component" value="Unassembled WGS sequence"/>
</dbReference>
<dbReference type="EMBL" id="SDWT01000001">
    <property type="protein sequence ID" value="RYB95123.1"/>
    <property type="molecule type" value="Genomic_DNA"/>
</dbReference>
<dbReference type="AlphaFoldDB" id="A0A4Q2S4J4"/>
<sequence length="365" mass="38619">MTRLGRWCVVALAAGLLVVVPLAGRWLPAGEADAGPTELLEHARAGVDQQWSGTVETDGALQLPDADRFGGVSALFGERTTMRVWWRDTEHWRVDRLLTTGETDIRRDGDTTLEWSFERAEATYSRDPAIRLPRPGDLVPPVLADRLLRGVGEKDVSPLPTRRLAGETAAGLRVTPPSDLSSIDHVDLWTGQDSDLPLLVEVYATGETAPSFTSAFTAVSTEPPADDTLAFEPTASTDVSVEDVLDIADAANQYAPVRPPATAAGLALGPASDGAVGVYGEGMAQLIAIPLRDREAGALRDQLALTPGVEQDGERTVASVGPLGVLLTGRDGDGGWLLAGTLTRDALERAGRDVLAGFVFVDEAG</sequence>